<sequence length="213" mass="24264">MNTVHVIAVGAFGIEVANMLQTKMEGVIITQSDESGVFYPANWPHARIHIVASWRPVSSLCQLMDKLCSAWKKPWVQIVMDHTSLIIGPVVIPEEEGCYTCFSKRQIQHSVFGKYMQQAQDVYKQNFELGPKGFLRVHVGMAVHLFLHVNQRLQEDLVKEAGTVYECNVVRGTTRMGKVVGFHGCPQCGLQREESTRSYDYLLEKYDEIFLRV</sequence>
<name>A0A502IMP3_BRELA</name>
<dbReference type="NCBIfam" id="TIGR03882">
    <property type="entry name" value="cyclo_dehyd_2"/>
    <property type="match status" value="1"/>
</dbReference>
<accession>A0A502IMP3</accession>
<proteinExistence type="predicted"/>
<dbReference type="Gene3D" id="3.40.50.720">
    <property type="entry name" value="NAD(P)-binding Rossmann-like Domain"/>
    <property type="match status" value="1"/>
</dbReference>
<gene>
    <name evidence="1" type="ORF">EEL30_25570</name>
</gene>
<reference evidence="1 2" key="1">
    <citation type="submission" date="2018-11" db="EMBL/GenBank/DDBJ databases">
        <title>Phylogenetic determinants of toxin gene distribution in genomes of Brevibacillus laterosporus.</title>
        <authorList>
            <person name="Glare T.R."/>
            <person name="Durrant A."/>
            <person name="Berry C."/>
            <person name="Palma L."/>
            <person name="Ormskirk M."/>
            <person name="Cox M.O."/>
        </authorList>
    </citation>
    <scope>NUCLEOTIDE SEQUENCE [LARGE SCALE GENOMIC DNA]</scope>
    <source>
        <strain evidence="1 2">1821L</strain>
    </source>
</reference>
<dbReference type="EMBL" id="CP033464">
    <property type="protein sequence ID" value="QDX95356.1"/>
    <property type="molecule type" value="Genomic_DNA"/>
</dbReference>
<dbReference type="AlphaFoldDB" id="A0A502IMP3"/>
<evidence type="ECO:0000313" key="1">
    <source>
        <dbReference type="EMBL" id="QDX95356.1"/>
    </source>
</evidence>
<dbReference type="OrthoDB" id="2679713at2"/>
<dbReference type="InterPro" id="IPR022291">
    <property type="entry name" value="Bacteriocin_synth_cyclodeHase"/>
</dbReference>
<organism evidence="1 2">
    <name type="scientific">Brevibacillus laterosporus</name>
    <name type="common">Bacillus laterosporus</name>
    <dbReference type="NCBI Taxonomy" id="1465"/>
    <lineage>
        <taxon>Bacteria</taxon>
        <taxon>Bacillati</taxon>
        <taxon>Bacillota</taxon>
        <taxon>Bacilli</taxon>
        <taxon>Bacillales</taxon>
        <taxon>Paenibacillaceae</taxon>
        <taxon>Brevibacillus</taxon>
    </lineage>
</organism>
<evidence type="ECO:0000313" key="2">
    <source>
        <dbReference type="Proteomes" id="UP000319432"/>
    </source>
</evidence>
<dbReference type="Proteomes" id="UP000319432">
    <property type="component" value="Chromosome"/>
</dbReference>
<protein>
    <submittedName>
        <fullName evidence="1">Uncharacterized protein</fullName>
    </submittedName>
</protein>
<keyword evidence="2" id="KW-1185">Reference proteome</keyword>